<comment type="caution">
    <text evidence="1">The sequence shown here is derived from an EMBL/GenBank/DDBJ whole genome shotgun (WGS) entry which is preliminary data.</text>
</comment>
<dbReference type="AlphaFoldDB" id="A0A7J8AMA2"/>
<protein>
    <submittedName>
        <fullName evidence="1">Uncharacterized protein</fullName>
    </submittedName>
</protein>
<proteinExistence type="predicted"/>
<sequence>MGSPCCPLPRCICHPFSYLTARSPQAPGLAKASPDVWAQALLPTPSPRCPEKNTVLSPHSSVPCVKIPVHPAWGTPNGRAEESSSVSNKEATAWLGTQNCLGEDAVSELHLLPLGWGLPGERNPID</sequence>
<dbReference type="Proteomes" id="UP000527355">
    <property type="component" value="Unassembled WGS sequence"/>
</dbReference>
<accession>A0A7J8AMA2</accession>
<reference evidence="1 2" key="1">
    <citation type="journal article" date="2020" name="Nature">
        <title>Six reference-quality genomes reveal evolution of bat adaptations.</title>
        <authorList>
            <person name="Jebb D."/>
            <person name="Huang Z."/>
            <person name="Pippel M."/>
            <person name="Hughes G.M."/>
            <person name="Lavrichenko K."/>
            <person name="Devanna P."/>
            <person name="Winkler S."/>
            <person name="Jermiin L.S."/>
            <person name="Skirmuntt E.C."/>
            <person name="Katzourakis A."/>
            <person name="Burkitt-Gray L."/>
            <person name="Ray D.A."/>
            <person name="Sullivan K.A.M."/>
            <person name="Roscito J.G."/>
            <person name="Kirilenko B.M."/>
            <person name="Davalos L.M."/>
            <person name="Corthals A.P."/>
            <person name="Power M.L."/>
            <person name="Jones G."/>
            <person name="Ransome R.D."/>
            <person name="Dechmann D.K.N."/>
            <person name="Locatelli A.G."/>
            <person name="Puechmaille S.J."/>
            <person name="Fedrigo O."/>
            <person name="Jarvis E.D."/>
            <person name="Hiller M."/>
            <person name="Vernes S.C."/>
            <person name="Myers E.W."/>
            <person name="Teeling E.C."/>
        </authorList>
    </citation>
    <scope>NUCLEOTIDE SEQUENCE [LARGE SCALE GENOMIC DNA]</scope>
    <source>
        <strain evidence="1">MMyoMyo1</strain>
        <tissue evidence="1">Flight muscle</tissue>
    </source>
</reference>
<keyword evidence="2" id="KW-1185">Reference proteome</keyword>
<name>A0A7J8AMA2_MYOMY</name>
<gene>
    <name evidence="1" type="ORF">mMyoMyo1_007994</name>
</gene>
<organism evidence="1 2">
    <name type="scientific">Myotis myotis</name>
    <name type="common">Greater mouse-eared bat</name>
    <name type="synonym">Vespertilio myotis</name>
    <dbReference type="NCBI Taxonomy" id="51298"/>
    <lineage>
        <taxon>Eukaryota</taxon>
        <taxon>Metazoa</taxon>
        <taxon>Chordata</taxon>
        <taxon>Craniata</taxon>
        <taxon>Vertebrata</taxon>
        <taxon>Euteleostomi</taxon>
        <taxon>Mammalia</taxon>
        <taxon>Eutheria</taxon>
        <taxon>Laurasiatheria</taxon>
        <taxon>Chiroptera</taxon>
        <taxon>Yangochiroptera</taxon>
        <taxon>Vespertilionidae</taxon>
        <taxon>Myotis</taxon>
    </lineage>
</organism>
<evidence type="ECO:0000313" key="1">
    <source>
        <dbReference type="EMBL" id="KAF6387498.1"/>
    </source>
</evidence>
<evidence type="ECO:0000313" key="2">
    <source>
        <dbReference type="Proteomes" id="UP000527355"/>
    </source>
</evidence>
<dbReference type="EMBL" id="JABWUV010000001">
    <property type="protein sequence ID" value="KAF6387498.1"/>
    <property type="molecule type" value="Genomic_DNA"/>
</dbReference>